<name>A0ABX3IJB4_9BACT</name>
<evidence type="ECO:0000313" key="3">
    <source>
        <dbReference type="EMBL" id="ONN27277.1"/>
    </source>
</evidence>
<evidence type="ECO:0000313" key="4">
    <source>
        <dbReference type="Proteomes" id="UP000242616"/>
    </source>
</evidence>
<proteinExistence type="predicted"/>
<evidence type="ECO:0008006" key="5">
    <source>
        <dbReference type="Google" id="ProtNLM"/>
    </source>
</evidence>
<evidence type="ECO:0000256" key="1">
    <source>
        <dbReference type="SAM" id="Coils"/>
    </source>
</evidence>
<dbReference type="EMBL" id="LBFC01000018">
    <property type="protein sequence ID" value="ONN27277.1"/>
    <property type="molecule type" value="Genomic_DNA"/>
</dbReference>
<dbReference type="RefSeq" id="WP_077198361.1">
    <property type="nucleotide sequence ID" value="NZ_LBFC01000018.1"/>
</dbReference>
<dbReference type="Gene3D" id="1.10.10.60">
    <property type="entry name" value="Homeodomain-like"/>
    <property type="match status" value="1"/>
</dbReference>
<gene>
    <name evidence="3" type="ORF">XJ44_05740</name>
</gene>
<reference evidence="3 4" key="1">
    <citation type="submission" date="2015-06" db="EMBL/GenBank/DDBJ databases">
        <title>Genome sequencing of Thermotogales isolates from hydrothermal vents.</title>
        <authorList>
            <person name="Haverkamp T.H."/>
            <person name="Kublanov I.V."/>
            <person name="Nesbo C.L."/>
        </authorList>
    </citation>
    <scope>NUCLEOTIDE SEQUENCE [LARGE SCALE GENOMIC DNA]</scope>
    <source>
        <strain evidence="4">ik275mar</strain>
    </source>
</reference>
<keyword evidence="2" id="KW-0812">Transmembrane</keyword>
<keyword evidence="4" id="KW-1185">Reference proteome</keyword>
<feature type="transmembrane region" description="Helical" evidence="2">
    <location>
        <begin position="6"/>
        <end position="28"/>
    </location>
</feature>
<dbReference type="Pfam" id="PF19610">
    <property type="entry name" value="DUF6115"/>
    <property type="match status" value="1"/>
</dbReference>
<organism evidence="3 4">
    <name type="scientific">Thermosipho affectus</name>
    <dbReference type="NCBI Taxonomy" id="660294"/>
    <lineage>
        <taxon>Bacteria</taxon>
        <taxon>Thermotogati</taxon>
        <taxon>Thermotogota</taxon>
        <taxon>Thermotogae</taxon>
        <taxon>Thermotogales</taxon>
        <taxon>Fervidobacteriaceae</taxon>
        <taxon>Thermosipho</taxon>
    </lineage>
</organism>
<feature type="coiled-coil region" evidence="1">
    <location>
        <begin position="59"/>
        <end position="107"/>
    </location>
</feature>
<keyword evidence="1" id="KW-0175">Coiled coil</keyword>
<dbReference type="Proteomes" id="UP000242616">
    <property type="component" value="Unassembled WGS sequence"/>
</dbReference>
<sequence>MSFVEWLVLLSTIFSVSFAWGTYLVHLYSTKNQPEKLKEDEERLIQLMGRVKTFVDSKLEILEQKMKEVNDLISEINDLYSKVLLDMSQLKEKNRQKTQENIIKEEKIILEEKNEIKKEPKTEKTMEEKIIELYNNGTSEAEIAKKFGIGIGEVRLIIDLFLRSKGGQL</sequence>
<accession>A0ABX3IJB4</accession>
<evidence type="ECO:0000256" key="2">
    <source>
        <dbReference type="SAM" id="Phobius"/>
    </source>
</evidence>
<dbReference type="InterPro" id="IPR046118">
    <property type="entry name" value="DUF6115"/>
</dbReference>
<keyword evidence="2" id="KW-1133">Transmembrane helix</keyword>
<protein>
    <recommendedName>
        <fullName evidence="5">Helix-turn-helix domain-containing protein</fullName>
    </recommendedName>
</protein>
<keyword evidence="2" id="KW-0472">Membrane</keyword>
<comment type="caution">
    <text evidence="3">The sequence shown here is derived from an EMBL/GenBank/DDBJ whole genome shotgun (WGS) entry which is preliminary data.</text>
</comment>